<dbReference type="Pfam" id="PF02824">
    <property type="entry name" value="TGS"/>
    <property type="match status" value="1"/>
</dbReference>
<evidence type="ECO:0000256" key="2">
    <source>
        <dbReference type="ARBA" id="ARBA00023134"/>
    </source>
</evidence>
<dbReference type="InterPro" id="IPR027417">
    <property type="entry name" value="P-loop_NTPase"/>
</dbReference>
<dbReference type="SUPFAM" id="SSF81271">
    <property type="entry name" value="TGS-like"/>
    <property type="match status" value="1"/>
</dbReference>
<proteinExistence type="predicted"/>
<sequence>MILSPTATEYHLGVLKAKLAKYRSQLLEPTGKKGEKGEGFDVMKSGDARVALIGFPSVGKSTLLSTLTNTESVAANYEFTTLTCIPGVIEYKGANIQLLDLPGIIEGASQGKGRGRQVIAVARTADLVLMMSCTGYCRGAHGRLGPDDVVYRLLPWRIYFKQKKMGGLKFNATLPLTKMDERMVQMILHEYKIFNAEVIFREDCGADELIDVISGNRVYMNCLYVYNKVDQISIEEIDRIAHQPNCIVVSCNMKLNLDYLLERLWESLAMLRIYTKKPGSPPDFGDPIIMRGGSTVEHVCHAIHRSIVAVFKYALVWGTSTKFNPQRVGLHHVAHDEDVIQIVTKK</sequence>
<accession>A0A979FXH6</accession>
<dbReference type="PROSITE" id="PS00905">
    <property type="entry name" value="GTP1_OBG"/>
    <property type="match status" value="1"/>
</dbReference>
<dbReference type="SUPFAM" id="SSF52540">
    <property type="entry name" value="P-loop containing nucleoside triphosphate hydrolases"/>
    <property type="match status" value="1"/>
</dbReference>
<dbReference type="Proteomes" id="UP000694843">
    <property type="component" value="Unplaced"/>
</dbReference>
<dbReference type="InterPro" id="IPR004095">
    <property type="entry name" value="TGS"/>
</dbReference>
<dbReference type="InterPro" id="IPR031167">
    <property type="entry name" value="G_OBG"/>
</dbReference>
<dbReference type="AlphaFoldDB" id="A0A979FXH6"/>
<evidence type="ECO:0000313" key="6">
    <source>
        <dbReference type="RefSeq" id="XP_047741347.1"/>
    </source>
</evidence>
<dbReference type="FunFam" id="3.10.20.30:FF:000016">
    <property type="entry name" value="Developmentally-regulated GTP-binding protein 2"/>
    <property type="match status" value="1"/>
</dbReference>
<dbReference type="InterPro" id="IPR031662">
    <property type="entry name" value="GTP-binding_2"/>
</dbReference>
<dbReference type="InterPro" id="IPR006074">
    <property type="entry name" value="GTP1-OBG_CS"/>
</dbReference>
<dbReference type="Gene3D" id="3.40.50.300">
    <property type="entry name" value="P-loop containing nucleotide triphosphate hydrolases"/>
    <property type="match status" value="1"/>
</dbReference>
<dbReference type="GeneID" id="108674187"/>
<dbReference type="NCBIfam" id="TIGR00231">
    <property type="entry name" value="small_GTP"/>
    <property type="match status" value="1"/>
</dbReference>
<dbReference type="Gene3D" id="3.10.20.30">
    <property type="match status" value="1"/>
</dbReference>
<dbReference type="OrthoDB" id="603at2759"/>
<gene>
    <name evidence="6" type="primary">LOC108674187</name>
</gene>
<organism evidence="5 6">
    <name type="scientific">Hyalella azteca</name>
    <name type="common">Amphipod</name>
    <dbReference type="NCBI Taxonomy" id="294128"/>
    <lineage>
        <taxon>Eukaryota</taxon>
        <taxon>Metazoa</taxon>
        <taxon>Ecdysozoa</taxon>
        <taxon>Arthropoda</taxon>
        <taxon>Crustacea</taxon>
        <taxon>Multicrustacea</taxon>
        <taxon>Malacostraca</taxon>
        <taxon>Eumalacostraca</taxon>
        <taxon>Peracarida</taxon>
        <taxon>Amphipoda</taxon>
        <taxon>Senticaudata</taxon>
        <taxon>Talitrida</taxon>
        <taxon>Talitroidea</taxon>
        <taxon>Hyalellidae</taxon>
        <taxon>Hyalella</taxon>
    </lineage>
</organism>
<dbReference type="InterPro" id="IPR045001">
    <property type="entry name" value="DRG"/>
</dbReference>
<dbReference type="PRINTS" id="PR00326">
    <property type="entry name" value="GTP1OBG"/>
</dbReference>
<feature type="domain" description="TGS" evidence="4">
    <location>
        <begin position="269"/>
        <end position="344"/>
    </location>
</feature>
<dbReference type="PANTHER" id="PTHR43127">
    <property type="entry name" value="DEVELOPMENTALLY-REGULATED GTP-BINDING PROTEIN 2"/>
    <property type="match status" value="1"/>
</dbReference>
<keyword evidence="5" id="KW-1185">Reference proteome</keyword>
<feature type="domain" description="OBG-type G" evidence="3">
    <location>
        <begin position="48"/>
        <end position="269"/>
    </location>
</feature>
<dbReference type="PROSITE" id="PS51880">
    <property type="entry name" value="TGS"/>
    <property type="match status" value="1"/>
</dbReference>
<protein>
    <submittedName>
        <fullName evidence="6">Uncharacterized GTP-binding protein C02F5.3</fullName>
    </submittedName>
</protein>
<dbReference type="InterPro" id="IPR012675">
    <property type="entry name" value="Beta-grasp_dom_sf"/>
</dbReference>
<dbReference type="CDD" id="cd17231">
    <property type="entry name" value="TGS_DRG2"/>
    <property type="match status" value="1"/>
</dbReference>
<dbReference type="RefSeq" id="XP_047741347.1">
    <property type="nucleotide sequence ID" value="XM_047885391.1"/>
</dbReference>
<evidence type="ECO:0000256" key="1">
    <source>
        <dbReference type="ARBA" id="ARBA00022741"/>
    </source>
</evidence>
<name>A0A979FXH6_HYAAZ</name>
<dbReference type="Gene3D" id="6.10.140.1070">
    <property type="match status" value="1"/>
</dbReference>
<dbReference type="KEGG" id="hazt:108674187"/>
<dbReference type="OMA" id="DVCDQVH"/>
<dbReference type="GO" id="GO:0003924">
    <property type="term" value="F:GTPase activity"/>
    <property type="evidence" value="ECO:0007669"/>
    <property type="project" value="InterPro"/>
</dbReference>
<dbReference type="GO" id="GO:0005525">
    <property type="term" value="F:GTP binding"/>
    <property type="evidence" value="ECO:0007669"/>
    <property type="project" value="UniProtKB-KW"/>
</dbReference>
<dbReference type="CDD" id="cd01896">
    <property type="entry name" value="DRG"/>
    <property type="match status" value="1"/>
</dbReference>
<dbReference type="Pfam" id="PF01926">
    <property type="entry name" value="MMR_HSR1"/>
    <property type="match status" value="1"/>
</dbReference>
<keyword evidence="2" id="KW-0342">GTP-binding</keyword>
<dbReference type="InterPro" id="IPR005225">
    <property type="entry name" value="Small_GTP-bd"/>
</dbReference>
<dbReference type="PROSITE" id="PS51710">
    <property type="entry name" value="G_OBG"/>
    <property type="match status" value="1"/>
</dbReference>
<evidence type="ECO:0000259" key="4">
    <source>
        <dbReference type="PROSITE" id="PS51880"/>
    </source>
</evidence>
<dbReference type="Pfam" id="PF16897">
    <property type="entry name" value="MMR_HSR1_Xtn"/>
    <property type="match status" value="1"/>
</dbReference>
<reference evidence="6" key="1">
    <citation type="submission" date="2025-08" db="UniProtKB">
        <authorList>
            <consortium name="RefSeq"/>
        </authorList>
    </citation>
    <scope>IDENTIFICATION</scope>
    <source>
        <tissue evidence="6">Whole organism</tissue>
    </source>
</reference>
<evidence type="ECO:0000313" key="5">
    <source>
        <dbReference type="Proteomes" id="UP000694843"/>
    </source>
</evidence>
<keyword evidence="1" id="KW-0547">Nucleotide-binding</keyword>
<evidence type="ECO:0000259" key="3">
    <source>
        <dbReference type="PROSITE" id="PS51710"/>
    </source>
</evidence>
<dbReference type="InterPro" id="IPR006073">
    <property type="entry name" value="GTP-bd"/>
</dbReference>
<dbReference type="InterPro" id="IPR012676">
    <property type="entry name" value="TGS-like"/>
</dbReference>